<evidence type="ECO:0000313" key="2">
    <source>
        <dbReference type="EMBL" id="CAG7726829.1"/>
    </source>
</evidence>
<proteinExistence type="predicted"/>
<evidence type="ECO:0000256" key="1">
    <source>
        <dbReference type="SAM" id="MobiDB-lite"/>
    </source>
</evidence>
<dbReference type="EMBL" id="CAJVCH010140587">
    <property type="protein sequence ID" value="CAG7726829.1"/>
    <property type="molecule type" value="Genomic_DNA"/>
</dbReference>
<evidence type="ECO:0000313" key="3">
    <source>
        <dbReference type="Proteomes" id="UP000708208"/>
    </source>
</evidence>
<gene>
    <name evidence="2" type="ORF">AFUS01_LOCUS15714</name>
</gene>
<feature type="region of interest" description="Disordered" evidence="1">
    <location>
        <begin position="1"/>
        <end position="22"/>
    </location>
</feature>
<name>A0A8J2P0Z2_9HEXA</name>
<keyword evidence="3" id="KW-1185">Reference proteome</keyword>
<organism evidence="2 3">
    <name type="scientific">Allacma fusca</name>
    <dbReference type="NCBI Taxonomy" id="39272"/>
    <lineage>
        <taxon>Eukaryota</taxon>
        <taxon>Metazoa</taxon>
        <taxon>Ecdysozoa</taxon>
        <taxon>Arthropoda</taxon>
        <taxon>Hexapoda</taxon>
        <taxon>Collembola</taxon>
        <taxon>Symphypleona</taxon>
        <taxon>Sminthuridae</taxon>
        <taxon>Allacma</taxon>
    </lineage>
</organism>
<accession>A0A8J2P0Z2</accession>
<protein>
    <submittedName>
        <fullName evidence="2">Uncharacterized protein</fullName>
    </submittedName>
</protein>
<feature type="non-terminal residue" evidence="2">
    <location>
        <position position="1"/>
    </location>
</feature>
<dbReference type="Proteomes" id="UP000708208">
    <property type="component" value="Unassembled WGS sequence"/>
</dbReference>
<dbReference type="AlphaFoldDB" id="A0A8J2P0Z2"/>
<sequence length="22" mass="2383">VSSNNMGRKGGEYLAMGVRNNK</sequence>
<reference evidence="2" key="1">
    <citation type="submission" date="2021-06" db="EMBL/GenBank/DDBJ databases">
        <authorList>
            <person name="Hodson N. C."/>
            <person name="Mongue J. A."/>
            <person name="Jaron S. K."/>
        </authorList>
    </citation>
    <scope>NUCLEOTIDE SEQUENCE</scope>
</reference>
<comment type="caution">
    <text evidence="2">The sequence shown here is derived from an EMBL/GenBank/DDBJ whole genome shotgun (WGS) entry which is preliminary data.</text>
</comment>
<feature type="non-terminal residue" evidence="2">
    <location>
        <position position="22"/>
    </location>
</feature>